<comment type="caution">
    <text evidence="1">Lacks conserved residue(s) required for the propagation of feature annotation.</text>
</comment>
<protein>
    <submittedName>
        <fullName evidence="3">Peptidase M14</fullName>
    </submittedName>
</protein>
<keyword evidence="4" id="KW-1185">Reference proteome</keyword>
<evidence type="ECO:0000313" key="4">
    <source>
        <dbReference type="Proteomes" id="UP000505306"/>
    </source>
</evidence>
<dbReference type="PROSITE" id="PS52035">
    <property type="entry name" value="PEPTIDASE_M14"/>
    <property type="match status" value="1"/>
</dbReference>
<organism evidence="3 4">
    <name type="scientific">Rasiella rasia</name>
    <dbReference type="NCBI Taxonomy" id="2744027"/>
    <lineage>
        <taxon>Bacteria</taxon>
        <taxon>Pseudomonadati</taxon>
        <taxon>Bacteroidota</taxon>
        <taxon>Flavobacteriia</taxon>
        <taxon>Flavobacteriales</taxon>
        <taxon>Flavobacteriaceae</taxon>
        <taxon>Rasiella</taxon>
    </lineage>
</organism>
<evidence type="ECO:0000313" key="3">
    <source>
        <dbReference type="EMBL" id="QIE58556.1"/>
    </source>
</evidence>
<feature type="domain" description="Peptidase M14" evidence="2">
    <location>
        <begin position="6"/>
        <end position="270"/>
    </location>
</feature>
<reference evidence="3 4" key="1">
    <citation type="submission" date="2020-02" db="EMBL/GenBank/DDBJ databases">
        <title>Complete genome sequence of Flavobacteriaceae bacterium.</title>
        <authorList>
            <person name="Kim S.-J."/>
            <person name="Kim Y.-S."/>
            <person name="Kim K.-H."/>
        </authorList>
    </citation>
    <scope>NUCLEOTIDE SEQUENCE [LARGE SCALE GENOMIC DNA]</scope>
    <source>
        <strain evidence="3 4">RR4-40</strain>
    </source>
</reference>
<evidence type="ECO:0000259" key="2">
    <source>
        <dbReference type="PROSITE" id="PS52035"/>
    </source>
</evidence>
<dbReference type="AlphaFoldDB" id="A0A6G6GIY6"/>
<dbReference type="GO" id="GO:0006508">
    <property type="term" value="P:proteolysis"/>
    <property type="evidence" value="ECO:0007669"/>
    <property type="project" value="InterPro"/>
</dbReference>
<gene>
    <name evidence="3" type="ORF">G5B37_02975</name>
</gene>
<dbReference type="KEGG" id="mgel:G5B37_02975"/>
<dbReference type="GO" id="GO:0008270">
    <property type="term" value="F:zinc ion binding"/>
    <property type="evidence" value="ECO:0007669"/>
    <property type="project" value="InterPro"/>
</dbReference>
<accession>A0A6G6GIY6</accession>
<sequence length="381" mass="43093">MKIIEAYPSFFESRLGGRYITQEIISPLLSEYKNDYKISVIGSSEMGRNIEMIVVGNGPKKILAWSQMHGNESTTTKAIFDVLKFLRQKNVFQEAISTFLNEHSLYIIPILNPDGAVLYTRENANEIDLNRDAQQQSQAESRVLAKVFKDISPHLCLNLHDQRTIYGFETGKVATVSFLAPAANEERSITPARQAAMNCIENMARALSCVIPGQIGRYDDSFNANCVGDSFQMANVPTILFEAGHYPNDYQREETRKYIGLAMLTLFGFVTISEEKTTTYQALPENKKNYYDVLIKNVKSNRGEKKVSIALQYREVLQENSILFVPYIESIGDLDAFYGHKEIDANGMQVLINSQKKYEVGNKVSTIISKKENLVLFLNEN</sequence>
<comment type="similarity">
    <text evidence="1">Belongs to the peptidase M14 family.</text>
</comment>
<dbReference type="InterPro" id="IPR000834">
    <property type="entry name" value="Peptidase_M14"/>
</dbReference>
<name>A0A6G6GIY6_9FLAO</name>
<dbReference type="Pfam" id="PF00246">
    <property type="entry name" value="Peptidase_M14"/>
    <property type="match status" value="1"/>
</dbReference>
<dbReference type="RefSeq" id="WP_164678568.1">
    <property type="nucleotide sequence ID" value="NZ_CP049057.1"/>
</dbReference>
<dbReference type="EMBL" id="CP049057">
    <property type="protein sequence ID" value="QIE58556.1"/>
    <property type="molecule type" value="Genomic_DNA"/>
</dbReference>
<dbReference type="SUPFAM" id="SSF53187">
    <property type="entry name" value="Zn-dependent exopeptidases"/>
    <property type="match status" value="1"/>
</dbReference>
<dbReference type="Gene3D" id="3.40.630.10">
    <property type="entry name" value="Zn peptidases"/>
    <property type="match status" value="1"/>
</dbReference>
<proteinExistence type="inferred from homology"/>
<evidence type="ECO:0000256" key="1">
    <source>
        <dbReference type="PROSITE-ProRule" id="PRU01379"/>
    </source>
</evidence>
<dbReference type="Proteomes" id="UP000505306">
    <property type="component" value="Chromosome"/>
</dbReference>
<dbReference type="GO" id="GO:0004181">
    <property type="term" value="F:metallocarboxypeptidase activity"/>
    <property type="evidence" value="ECO:0007669"/>
    <property type="project" value="InterPro"/>
</dbReference>